<dbReference type="Pfam" id="PF08641">
    <property type="entry name" value="Mis14"/>
    <property type="match status" value="1"/>
</dbReference>
<keyword evidence="3" id="KW-1185">Reference proteome</keyword>
<comment type="caution">
    <text evidence="2">The sequence shown here is derived from an EMBL/GenBank/DDBJ whole genome shotgun (WGS) entry which is preliminary data.</text>
</comment>
<organism evidence="2 3">
    <name type="scientific">Candida boidinii</name>
    <name type="common">Yeast</name>
    <dbReference type="NCBI Taxonomy" id="5477"/>
    <lineage>
        <taxon>Eukaryota</taxon>
        <taxon>Fungi</taxon>
        <taxon>Dikarya</taxon>
        <taxon>Ascomycota</taxon>
        <taxon>Saccharomycotina</taxon>
        <taxon>Pichiomycetes</taxon>
        <taxon>Pichiales</taxon>
        <taxon>Pichiaceae</taxon>
        <taxon>Ogataea</taxon>
        <taxon>Ogataea/Candida clade</taxon>
    </lineage>
</organism>
<feature type="coiled-coil region" evidence="1">
    <location>
        <begin position="165"/>
        <end position="226"/>
    </location>
</feature>
<protein>
    <submittedName>
        <fullName evidence="2">Unnamed protein product</fullName>
    </submittedName>
</protein>
<evidence type="ECO:0000313" key="2">
    <source>
        <dbReference type="EMBL" id="GME66869.1"/>
    </source>
</evidence>
<evidence type="ECO:0000313" key="3">
    <source>
        <dbReference type="Proteomes" id="UP001165120"/>
    </source>
</evidence>
<name>A0A9W6SVB6_CANBO</name>
<accession>A0A9W6SVB6</accession>
<proteinExistence type="predicted"/>
<sequence length="256" mass="29816">MSDISNLHEKIHLQLKEVKHLQNSITKNVDSKIKRKLENGSDELSASGGKKQLTKKQKKNVESEVGEILREFIMNLFEMSKNSFDIDGISETRLQKTKLEVLMTDTNLSNRKIEPFDFALNDKLRDYYFKSETEALRIARLRKQAPVETVKKFHLLLENSRSHVKESIKNQLQESEESLKEIRNIAQEEEEEYTNDTNKTDATESLKELKEKYEDDLIEISDLKKKVPIVDQKLDNLLTVLNNVLENHKKTNNNSK</sequence>
<keyword evidence="1" id="KW-0175">Coiled coil</keyword>
<dbReference type="GO" id="GO:0000070">
    <property type="term" value="P:mitotic sister chromatid segregation"/>
    <property type="evidence" value="ECO:0007669"/>
    <property type="project" value="InterPro"/>
</dbReference>
<dbReference type="AlphaFoldDB" id="A0A9W6SVB6"/>
<evidence type="ECO:0000256" key="1">
    <source>
        <dbReference type="SAM" id="Coils"/>
    </source>
</evidence>
<reference evidence="2" key="1">
    <citation type="submission" date="2023-04" db="EMBL/GenBank/DDBJ databases">
        <title>Candida boidinii NBRC 10035.</title>
        <authorList>
            <person name="Ichikawa N."/>
            <person name="Sato H."/>
            <person name="Tonouchi N."/>
        </authorList>
    </citation>
    <scope>NUCLEOTIDE SEQUENCE</scope>
    <source>
        <strain evidence="2">NBRC 10035</strain>
    </source>
</reference>
<gene>
    <name evidence="2" type="ORF">Cboi02_000030800</name>
</gene>
<dbReference type="InterPro" id="IPR013950">
    <property type="entry name" value="Mis14/Nsl1"/>
</dbReference>
<dbReference type="Proteomes" id="UP001165120">
    <property type="component" value="Unassembled WGS sequence"/>
</dbReference>
<dbReference type="GO" id="GO:0000776">
    <property type="term" value="C:kinetochore"/>
    <property type="evidence" value="ECO:0007669"/>
    <property type="project" value="InterPro"/>
</dbReference>
<dbReference type="EMBL" id="BSXN01000055">
    <property type="protein sequence ID" value="GME66869.1"/>
    <property type="molecule type" value="Genomic_DNA"/>
</dbReference>